<dbReference type="PROSITE" id="PS50110">
    <property type="entry name" value="RESPONSE_REGULATORY"/>
    <property type="match status" value="1"/>
</dbReference>
<dbReference type="Pfam" id="PF00486">
    <property type="entry name" value="Trans_reg_C"/>
    <property type="match status" value="1"/>
</dbReference>
<dbReference type="Gene3D" id="1.10.10.10">
    <property type="entry name" value="Winged helix-like DNA-binding domain superfamily/Winged helix DNA-binding domain"/>
    <property type="match status" value="1"/>
</dbReference>
<dbReference type="GO" id="GO:0032993">
    <property type="term" value="C:protein-DNA complex"/>
    <property type="evidence" value="ECO:0007669"/>
    <property type="project" value="TreeGrafter"/>
</dbReference>
<keyword evidence="3" id="KW-0805">Transcription regulation</keyword>
<dbReference type="InterPro" id="IPR001789">
    <property type="entry name" value="Sig_transdc_resp-reg_receiver"/>
</dbReference>
<dbReference type="SUPFAM" id="SSF52172">
    <property type="entry name" value="CheY-like"/>
    <property type="match status" value="1"/>
</dbReference>
<dbReference type="CDD" id="cd00383">
    <property type="entry name" value="trans_reg_C"/>
    <property type="match status" value="1"/>
</dbReference>
<dbReference type="PANTHER" id="PTHR48111:SF22">
    <property type="entry name" value="REGULATOR OF RPOS"/>
    <property type="match status" value="1"/>
</dbReference>
<dbReference type="SMART" id="SM00862">
    <property type="entry name" value="Trans_reg_C"/>
    <property type="match status" value="1"/>
</dbReference>
<dbReference type="Pfam" id="PF00072">
    <property type="entry name" value="Response_reg"/>
    <property type="match status" value="1"/>
</dbReference>
<dbReference type="InterPro" id="IPR011006">
    <property type="entry name" value="CheY-like_superfamily"/>
</dbReference>
<keyword evidence="1" id="KW-0597">Phosphoprotein</keyword>
<dbReference type="GO" id="GO:0000976">
    <property type="term" value="F:transcription cis-regulatory region binding"/>
    <property type="evidence" value="ECO:0007669"/>
    <property type="project" value="TreeGrafter"/>
</dbReference>
<evidence type="ECO:0000256" key="4">
    <source>
        <dbReference type="ARBA" id="ARBA00023125"/>
    </source>
</evidence>
<evidence type="ECO:0000256" key="2">
    <source>
        <dbReference type="ARBA" id="ARBA00023012"/>
    </source>
</evidence>
<accession>J9G8X0</accession>
<dbReference type="GO" id="GO:0006355">
    <property type="term" value="P:regulation of DNA-templated transcription"/>
    <property type="evidence" value="ECO:0007669"/>
    <property type="project" value="InterPro"/>
</dbReference>
<evidence type="ECO:0000256" key="1">
    <source>
        <dbReference type="ARBA" id="ARBA00022553"/>
    </source>
</evidence>
<keyword evidence="4" id="KW-0238">DNA-binding</keyword>
<evidence type="ECO:0000259" key="7">
    <source>
        <dbReference type="PROSITE" id="PS51755"/>
    </source>
</evidence>
<dbReference type="InterPro" id="IPR036388">
    <property type="entry name" value="WH-like_DNA-bd_sf"/>
</dbReference>
<comment type="caution">
    <text evidence="8">The sequence shown here is derived from an EMBL/GenBank/DDBJ whole genome shotgun (WGS) entry which is preliminary data.</text>
</comment>
<gene>
    <name evidence="8" type="ORF">EVA_08212</name>
</gene>
<dbReference type="Gene3D" id="3.40.50.2300">
    <property type="match status" value="1"/>
</dbReference>
<dbReference type="EMBL" id="AMCI01002080">
    <property type="protein sequence ID" value="EJX03682.1"/>
    <property type="molecule type" value="Genomic_DNA"/>
</dbReference>
<evidence type="ECO:0000256" key="5">
    <source>
        <dbReference type="ARBA" id="ARBA00023163"/>
    </source>
</evidence>
<dbReference type="InterPro" id="IPR039420">
    <property type="entry name" value="WalR-like"/>
</dbReference>
<feature type="domain" description="OmpR/PhoB-type" evidence="7">
    <location>
        <begin position="127"/>
        <end position="224"/>
    </location>
</feature>
<dbReference type="GO" id="GO:0005829">
    <property type="term" value="C:cytosol"/>
    <property type="evidence" value="ECO:0007669"/>
    <property type="project" value="TreeGrafter"/>
</dbReference>
<feature type="domain" description="Response regulatory" evidence="6">
    <location>
        <begin position="4"/>
        <end position="119"/>
    </location>
</feature>
<organism evidence="8">
    <name type="scientific">gut metagenome</name>
    <dbReference type="NCBI Taxonomy" id="749906"/>
    <lineage>
        <taxon>unclassified sequences</taxon>
        <taxon>metagenomes</taxon>
        <taxon>organismal metagenomes</taxon>
    </lineage>
</organism>
<dbReference type="InterPro" id="IPR001867">
    <property type="entry name" value="OmpR/PhoB-type_DNA-bd"/>
</dbReference>
<evidence type="ECO:0000256" key="3">
    <source>
        <dbReference type="ARBA" id="ARBA00023015"/>
    </source>
</evidence>
<reference evidence="8" key="1">
    <citation type="journal article" date="2012" name="PLoS ONE">
        <title>Gene sets for utilization of primary and secondary nutrition supplies in the distal gut of endangered iberian lynx.</title>
        <authorList>
            <person name="Alcaide M."/>
            <person name="Messina E."/>
            <person name="Richter M."/>
            <person name="Bargiela R."/>
            <person name="Peplies J."/>
            <person name="Huws S.A."/>
            <person name="Newbold C.J."/>
            <person name="Golyshin P.N."/>
            <person name="Simon M.A."/>
            <person name="Lopez G."/>
            <person name="Yakimov M.M."/>
            <person name="Ferrer M."/>
        </authorList>
    </citation>
    <scope>NUCLEOTIDE SEQUENCE</scope>
</reference>
<evidence type="ECO:0000313" key="8">
    <source>
        <dbReference type="EMBL" id="EJX03682.1"/>
    </source>
</evidence>
<dbReference type="Gene3D" id="6.10.250.690">
    <property type="match status" value="1"/>
</dbReference>
<sequence length="226" mass="25475">MSIKILVVDDNTDILSNLRDYLEMCGYAVETAGTATAAYERLGRTQDIDLLVLDIGLPDFDGFKLCRLIREENRRLPVLMLTARDSVDDRVKGLRTGADDYLVKPFALKELAARIEALLRRRFGGKSRELAIGDLLFDLETQRVTRAGRELKLNPTGLRLLRVLMTRSPAIVTREELEEALWSGHTPSSDSLRSNLYLLRQAVDKPFPKALIHTHAGLGWSIRESD</sequence>
<dbReference type="PANTHER" id="PTHR48111">
    <property type="entry name" value="REGULATOR OF RPOS"/>
    <property type="match status" value="1"/>
</dbReference>
<dbReference type="PROSITE" id="PS51755">
    <property type="entry name" value="OMPR_PHOB"/>
    <property type="match status" value="1"/>
</dbReference>
<dbReference type="FunFam" id="1.10.10.10:FF:000058">
    <property type="entry name" value="DNA-binding response OmpR family regulator"/>
    <property type="match status" value="1"/>
</dbReference>
<dbReference type="AlphaFoldDB" id="J9G8X0"/>
<dbReference type="SMART" id="SM00448">
    <property type="entry name" value="REC"/>
    <property type="match status" value="1"/>
</dbReference>
<name>J9G8X0_9ZZZZ</name>
<protein>
    <submittedName>
        <fullName evidence="8">Winged helix family two component transcriptional regulator</fullName>
    </submittedName>
</protein>
<dbReference type="CDD" id="cd17574">
    <property type="entry name" value="REC_OmpR"/>
    <property type="match status" value="1"/>
</dbReference>
<keyword evidence="5" id="KW-0804">Transcription</keyword>
<proteinExistence type="predicted"/>
<dbReference type="GO" id="GO:0000156">
    <property type="term" value="F:phosphorelay response regulator activity"/>
    <property type="evidence" value="ECO:0007669"/>
    <property type="project" value="TreeGrafter"/>
</dbReference>
<keyword evidence="2" id="KW-0902">Two-component regulatory system</keyword>
<evidence type="ECO:0000259" key="6">
    <source>
        <dbReference type="PROSITE" id="PS50110"/>
    </source>
</evidence>